<feature type="region of interest" description="Disordered" evidence="4">
    <location>
        <begin position="180"/>
        <end position="259"/>
    </location>
</feature>
<evidence type="ECO:0000313" key="6">
    <source>
        <dbReference type="Proteomes" id="UP001054902"/>
    </source>
</evidence>
<feature type="repeat" description="TPR" evidence="3">
    <location>
        <begin position="395"/>
        <end position="428"/>
    </location>
</feature>
<evidence type="ECO:0000256" key="3">
    <source>
        <dbReference type="PROSITE-ProRule" id="PRU00339"/>
    </source>
</evidence>
<protein>
    <recommendedName>
        <fullName evidence="7">Kinesin light chain</fullName>
    </recommendedName>
</protein>
<dbReference type="PANTHER" id="PTHR45641:SF19">
    <property type="entry name" value="NEPHROCYSTIN-3"/>
    <property type="match status" value="1"/>
</dbReference>
<dbReference type="InterPro" id="IPR011990">
    <property type="entry name" value="TPR-like_helical_dom_sf"/>
</dbReference>
<name>A0AAD3D095_9STRA</name>
<comment type="caution">
    <text evidence="5">The sequence shown here is derived from an EMBL/GenBank/DDBJ whole genome shotgun (WGS) entry which is preliminary data.</text>
</comment>
<dbReference type="Proteomes" id="UP001054902">
    <property type="component" value="Unassembled WGS sequence"/>
</dbReference>
<feature type="repeat" description="TPR" evidence="3">
    <location>
        <begin position="445"/>
        <end position="478"/>
    </location>
</feature>
<dbReference type="AlphaFoldDB" id="A0AAD3D095"/>
<dbReference type="PROSITE" id="PS50293">
    <property type="entry name" value="TPR_REGION"/>
    <property type="match status" value="2"/>
</dbReference>
<feature type="compositionally biased region" description="Acidic residues" evidence="4">
    <location>
        <begin position="184"/>
        <end position="197"/>
    </location>
</feature>
<dbReference type="InterPro" id="IPR019734">
    <property type="entry name" value="TPR_rpt"/>
</dbReference>
<reference evidence="5 6" key="1">
    <citation type="journal article" date="2021" name="Sci. Rep.">
        <title>The genome of the diatom Chaetoceros tenuissimus carries an ancient integrated fragment of an extant virus.</title>
        <authorList>
            <person name="Hongo Y."/>
            <person name="Kimura K."/>
            <person name="Takaki Y."/>
            <person name="Yoshida Y."/>
            <person name="Baba S."/>
            <person name="Kobayashi G."/>
            <person name="Nagasaki K."/>
            <person name="Hano T."/>
            <person name="Tomaru Y."/>
        </authorList>
    </citation>
    <scope>NUCLEOTIDE SEQUENCE [LARGE SCALE GENOMIC DNA]</scope>
    <source>
        <strain evidence="5 6">NIES-3715</strain>
    </source>
</reference>
<proteinExistence type="predicted"/>
<dbReference type="EMBL" id="BLLK01000047">
    <property type="protein sequence ID" value="GFH54285.1"/>
    <property type="molecule type" value="Genomic_DNA"/>
</dbReference>
<evidence type="ECO:0000313" key="5">
    <source>
        <dbReference type="EMBL" id="GFH54285.1"/>
    </source>
</evidence>
<feature type="repeat" description="TPR" evidence="3">
    <location>
        <begin position="353"/>
        <end position="386"/>
    </location>
</feature>
<evidence type="ECO:0000256" key="4">
    <source>
        <dbReference type="SAM" id="MobiDB-lite"/>
    </source>
</evidence>
<keyword evidence="1" id="KW-0677">Repeat</keyword>
<evidence type="ECO:0000256" key="1">
    <source>
        <dbReference type="ARBA" id="ARBA00022737"/>
    </source>
</evidence>
<keyword evidence="2 3" id="KW-0802">TPR repeat</keyword>
<keyword evidence="6" id="KW-1185">Reference proteome</keyword>
<accession>A0AAD3D095</accession>
<dbReference type="SMART" id="SM00028">
    <property type="entry name" value="TPR"/>
    <property type="match status" value="5"/>
</dbReference>
<dbReference type="Pfam" id="PF13424">
    <property type="entry name" value="TPR_12"/>
    <property type="match status" value="3"/>
</dbReference>
<evidence type="ECO:0000256" key="2">
    <source>
        <dbReference type="ARBA" id="ARBA00022803"/>
    </source>
</evidence>
<organism evidence="5 6">
    <name type="scientific">Chaetoceros tenuissimus</name>
    <dbReference type="NCBI Taxonomy" id="426638"/>
    <lineage>
        <taxon>Eukaryota</taxon>
        <taxon>Sar</taxon>
        <taxon>Stramenopiles</taxon>
        <taxon>Ochrophyta</taxon>
        <taxon>Bacillariophyta</taxon>
        <taxon>Coscinodiscophyceae</taxon>
        <taxon>Chaetocerotophycidae</taxon>
        <taxon>Chaetocerotales</taxon>
        <taxon>Chaetocerotaceae</taxon>
        <taxon>Chaetoceros</taxon>
    </lineage>
</organism>
<dbReference type="PANTHER" id="PTHR45641">
    <property type="entry name" value="TETRATRICOPEPTIDE REPEAT PROTEIN (AFU_ORTHOLOGUE AFUA_6G03870)"/>
    <property type="match status" value="1"/>
</dbReference>
<feature type="compositionally biased region" description="Acidic residues" evidence="4">
    <location>
        <begin position="230"/>
        <end position="244"/>
    </location>
</feature>
<dbReference type="SUPFAM" id="SSF48452">
    <property type="entry name" value="TPR-like"/>
    <property type="match status" value="1"/>
</dbReference>
<gene>
    <name evidence="5" type="ORF">CTEN210_10761</name>
</gene>
<dbReference type="PROSITE" id="PS50005">
    <property type="entry name" value="TPR"/>
    <property type="match status" value="3"/>
</dbReference>
<feature type="compositionally biased region" description="Basic and acidic residues" evidence="4">
    <location>
        <begin position="199"/>
        <end position="229"/>
    </location>
</feature>
<evidence type="ECO:0008006" key="7">
    <source>
        <dbReference type="Google" id="ProtNLM"/>
    </source>
</evidence>
<sequence length="698" mass="79203">MDADKYSTEGKTVIGDMPKLSRNPIQMKASIDNSIASTSSYFDESAMKELRNNLTECTDYNSYEDTDDSDDEDFRKPLLKGSWDVSRMEYFQMMQTSENGQSKPEETKHIENIQLLHGSSSTNSADVEVYIVEEDNIDNLSLHSYKELKEKGSNVGYDELELHERYESIEAIENVIIDEKSEVSDADEVNDVDESDNQSESRDVDTTKSADSVVIEKESEQDLVQGKDDETTEESAEKSEDENNQDVSINKNKEIETSSLEMKMKEVDITTEVNKCDKNMPASETKGSKHQLVCEAKTNDNLYFKTLEMKLRKLHDQSCKNLQGSKAEKALKSFEEILSHLISEYGPEHKRVATALHNLAIVHLRLGNYEDAIDAIEEAIKIRKLRLGKKHPKVSDSLVELGTILSEMEEYDESLEAFSEALILREKEFDETDESDQGKVKLQMAKILNNIGCAYFELGELEDAATAFEEALDIQQTCYEEGNFQSMPGFLATSCTICNLGFVCMEGADYETAISHLEDALKLQRNILDEKSFIIMSTLENLAYCYLKYGGLDKALKCYRNLFEVVKTSHHKYDLALTDTLRKKAYCEIKLLNFEEAGKTLEKIEFILENNLEPTDTEIEEIDNLMSSVRVQIHKSSSIGSYISKKMAEKGYRHPLNSDLMCKCGYDIENDTEVDLKCVKPELPVYSTKMSGHKISFA</sequence>
<dbReference type="Gene3D" id="1.25.40.10">
    <property type="entry name" value="Tetratricopeptide repeat domain"/>
    <property type="match status" value="2"/>
</dbReference>